<dbReference type="PANTHER" id="PTHR22923:SF116">
    <property type="entry name" value="C1Q DOMAIN-CONTAINING PROTEIN"/>
    <property type="match status" value="1"/>
</dbReference>
<dbReference type="PRINTS" id="PR00007">
    <property type="entry name" value="COMPLEMNTC1Q"/>
</dbReference>
<proteinExistence type="predicted"/>
<dbReference type="InterPro" id="IPR008983">
    <property type="entry name" value="Tumour_necrosis_fac-like_dom"/>
</dbReference>
<keyword evidence="2" id="KW-0964">Secreted</keyword>
<dbReference type="PANTHER" id="PTHR22923">
    <property type="entry name" value="CEREBELLIN-RELATED"/>
    <property type="match status" value="1"/>
</dbReference>
<dbReference type="Proteomes" id="UP001152795">
    <property type="component" value="Unassembled WGS sequence"/>
</dbReference>
<protein>
    <submittedName>
        <fullName evidence="4">Complement C1q tumor necrosis factor-related 3</fullName>
    </submittedName>
</protein>
<evidence type="ECO:0000256" key="2">
    <source>
        <dbReference type="ARBA" id="ARBA00022525"/>
    </source>
</evidence>
<evidence type="ECO:0000313" key="4">
    <source>
        <dbReference type="EMBL" id="CAB4028181.1"/>
    </source>
</evidence>
<dbReference type="EMBL" id="CACRXK020015304">
    <property type="protein sequence ID" value="CAB4028181.1"/>
    <property type="molecule type" value="Genomic_DNA"/>
</dbReference>
<gene>
    <name evidence="4" type="ORF">PACLA_8A044232</name>
</gene>
<comment type="subcellular location">
    <subcellularLocation>
        <location evidence="1">Secreted</location>
    </subcellularLocation>
</comment>
<accession>A0A6S7JCZ5</accession>
<dbReference type="Pfam" id="PF00386">
    <property type="entry name" value="C1q"/>
    <property type="match status" value="1"/>
</dbReference>
<evidence type="ECO:0000313" key="5">
    <source>
        <dbReference type="Proteomes" id="UP001152795"/>
    </source>
</evidence>
<organism evidence="4 5">
    <name type="scientific">Paramuricea clavata</name>
    <name type="common">Red gorgonian</name>
    <name type="synonym">Violescent sea-whip</name>
    <dbReference type="NCBI Taxonomy" id="317549"/>
    <lineage>
        <taxon>Eukaryota</taxon>
        <taxon>Metazoa</taxon>
        <taxon>Cnidaria</taxon>
        <taxon>Anthozoa</taxon>
        <taxon>Octocorallia</taxon>
        <taxon>Malacalcyonacea</taxon>
        <taxon>Plexauridae</taxon>
        <taxon>Paramuricea</taxon>
    </lineage>
</organism>
<dbReference type="InterPro" id="IPR050822">
    <property type="entry name" value="Cerebellin_Synaptic_Org"/>
</dbReference>
<dbReference type="AlphaFoldDB" id="A0A6S7JCZ5"/>
<dbReference type="PROSITE" id="PS50871">
    <property type="entry name" value="C1Q"/>
    <property type="match status" value="1"/>
</dbReference>
<comment type="caution">
    <text evidence="4">The sequence shown here is derived from an EMBL/GenBank/DDBJ whole genome shotgun (WGS) entry which is preliminary data.</text>
</comment>
<dbReference type="SMART" id="SM00110">
    <property type="entry name" value="C1Q"/>
    <property type="match status" value="1"/>
</dbReference>
<dbReference type="Gene3D" id="2.60.120.40">
    <property type="match status" value="1"/>
</dbReference>
<keyword evidence="5" id="KW-1185">Reference proteome</keyword>
<dbReference type="InterPro" id="IPR001073">
    <property type="entry name" value="C1q_dom"/>
</dbReference>
<name>A0A6S7JCZ5_PARCT</name>
<dbReference type="SUPFAM" id="SSF49842">
    <property type="entry name" value="TNF-like"/>
    <property type="match status" value="1"/>
</dbReference>
<reference evidence="4" key="1">
    <citation type="submission" date="2020-04" db="EMBL/GenBank/DDBJ databases">
        <authorList>
            <person name="Alioto T."/>
            <person name="Alioto T."/>
            <person name="Gomez Garrido J."/>
        </authorList>
    </citation>
    <scope>NUCLEOTIDE SEQUENCE</scope>
    <source>
        <strain evidence="4">A484AB</strain>
    </source>
</reference>
<keyword evidence="3" id="KW-0732">Signal</keyword>
<sequence length="225" mass="24517">MLRVFLCFIFSSKFTVAEEVSPNMSFISFVLFGFVLVLTEHFVACNVLRETMSDEVEKRTVGIPKGGLTVNIGHGLRDLIVNGKSVGIQGKTVVAFQATLTTGRIGPNYASGAIKFNAVTLNIGNGYNPSTGKFTAPIAGLYQFTVTYLQQNGYSSYVRLIKGSSVLGDMHANHKNYDLLTKTILVNLTKGQTFWAKLERSSSYAVYGAGRYTQFGGFLLSAGNY</sequence>
<dbReference type="OrthoDB" id="6154955at2759"/>
<evidence type="ECO:0000256" key="1">
    <source>
        <dbReference type="ARBA" id="ARBA00004613"/>
    </source>
</evidence>
<dbReference type="GO" id="GO:0005576">
    <property type="term" value="C:extracellular region"/>
    <property type="evidence" value="ECO:0007669"/>
    <property type="project" value="UniProtKB-SubCell"/>
</dbReference>
<evidence type="ECO:0000256" key="3">
    <source>
        <dbReference type="ARBA" id="ARBA00022729"/>
    </source>
</evidence>